<dbReference type="Pfam" id="PF12706">
    <property type="entry name" value="Lactamase_B_2"/>
    <property type="match status" value="1"/>
</dbReference>
<reference evidence="3 4" key="1">
    <citation type="submission" date="2020-03" db="EMBL/GenBank/DDBJ databases">
        <authorList>
            <person name="Kim M.K."/>
        </authorList>
    </citation>
    <scope>NUCLEOTIDE SEQUENCE [LARGE SCALE GENOMIC DNA]</scope>
    <source>
        <strain evidence="3 4">BT328</strain>
    </source>
</reference>
<gene>
    <name evidence="3" type="ORF">G8759_26675</name>
</gene>
<name>A0A6G9AUS3_9BACT</name>
<dbReference type="GO" id="GO:0016787">
    <property type="term" value="F:hydrolase activity"/>
    <property type="evidence" value="ECO:0007669"/>
    <property type="project" value="UniProtKB-KW"/>
</dbReference>
<dbReference type="KEGG" id="spib:G8759_26675"/>
<dbReference type="PANTHER" id="PTHR43546:SF9">
    <property type="entry name" value="L-ASCORBATE-6-PHOSPHATE LACTONASE ULAG-RELATED"/>
    <property type="match status" value="1"/>
</dbReference>
<dbReference type="InterPro" id="IPR050114">
    <property type="entry name" value="UPF0173_UPF0282_UlaG_hydrolase"/>
</dbReference>
<evidence type="ECO:0000256" key="1">
    <source>
        <dbReference type="ARBA" id="ARBA00022801"/>
    </source>
</evidence>
<proteinExistence type="predicted"/>
<dbReference type="Gene3D" id="3.60.15.10">
    <property type="entry name" value="Ribonuclease Z/Hydroxyacylglutathione hydrolase-like"/>
    <property type="match status" value="1"/>
</dbReference>
<dbReference type="InterPro" id="IPR001279">
    <property type="entry name" value="Metallo-B-lactamas"/>
</dbReference>
<evidence type="ECO:0000313" key="3">
    <source>
        <dbReference type="EMBL" id="QIP15963.1"/>
    </source>
</evidence>
<dbReference type="AlphaFoldDB" id="A0A6G9AUS3"/>
<feature type="domain" description="Metallo-beta-lactamase" evidence="2">
    <location>
        <begin position="24"/>
        <end position="219"/>
    </location>
</feature>
<dbReference type="SUPFAM" id="SSF56281">
    <property type="entry name" value="Metallo-hydrolase/oxidoreductase"/>
    <property type="match status" value="1"/>
</dbReference>
<protein>
    <submittedName>
        <fullName evidence="3">MBL fold metallo-hydrolase</fullName>
    </submittedName>
</protein>
<dbReference type="RefSeq" id="WP_167215256.1">
    <property type="nucleotide sequence ID" value="NZ_CP050063.1"/>
</dbReference>
<keyword evidence="1 3" id="KW-0378">Hydrolase</keyword>
<dbReference type="PANTHER" id="PTHR43546">
    <property type="entry name" value="UPF0173 METAL-DEPENDENT HYDROLASE MJ1163-RELATED"/>
    <property type="match status" value="1"/>
</dbReference>
<evidence type="ECO:0000313" key="4">
    <source>
        <dbReference type="Proteomes" id="UP000501802"/>
    </source>
</evidence>
<organism evidence="3 4">
    <name type="scientific">Spirosoma aureum</name>
    <dbReference type="NCBI Taxonomy" id="2692134"/>
    <lineage>
        <taxon>Bacteria</taxon>
        <taxon>Pseudomonadati</taxon>
        <taxon>Bacteroidota</taxon>
        <taxon>Cytophagia</taxon>
        <taxon>Cytophagales</taxon>
        <taxon>Cytophagaceae</taxon>
        <taxon>Spirosoma</taxon>
    </lineage>
</organism>
<sequence>MKNIITATYLGGPTVILEVGGLRLMTDPTLDPAGAAFPTPEKPMYWKLDGPAIQDVGRIDVVLLSHDQHGDNLDRAGRELLKRVPKTLTTNIAAERLGGTAIGLSPWENIVLPTPEGDVLTITSTPARHGPAGIEPITGDVTGFLLSLSGNTPIEIYLTGDKVFYDGVQEVAQKFRPQYVFIFAGAAKPRGPFNLTMGTNDALDTASAFPESKIIPVHYEGWSHYTENKEVLQQSFATLGIADQILFLPPGVPTALPG</sequence>
<accession>A0A6G9AUS3</accession>
<evidence type="ECO:0000259" key="2">
    <source>
        <dbReference type="Pfam" id="PF12706"/>
    </source>
</evidence>
<keyword evidence="4" id="KW-1185">Reference proteome</keyword>
<dbReference type="InterPro" id="IPR036866">
    <property type="entry name" value="RibonucZ/Hydroxyglut_hydro"/>
</dbReference>
<dbReference type="Proteomes" id="UP000501802">
    <property type="component" value="Chromosome"/>
</dbReference>
<dbReference type="EMBL" id="CP050063">
    <property type="protein sequence ID" value="QIP15963.1"/>
    <property type="molecule type" value="Genomic_DNA"/>
</dbReference>